<dbReference type="PATRIC" id="fig|997296.3.peg.2055"/>
<dbReference type="Gene3D" id="1.10.1660.10">
    <property type="match status" value="1"/>
</dbReference>
<dbReference type="EMBL" id="AFEU01000002">
    <property type="protein sequence ID" value="EIJ80623.1"/>
    <property type="molecule type" value="Genomic_DNA"/>
</dbReference>
<dbReference type="SUPFAM" id="SSF46955">
    <property type="entry name" value="Putative DNA-binding domain"/>
    <property type="match status" value="1"/>
</dbReference>
<evidence type="ECO:0000256" key="5">
    <source>
        <dbReference type="SAM" id="Coils"/>
    </source>
</evidence>
<dbReference type="InterPro" id="IPR000551">
    <property type="entry name" value="MerR-type_HTH_dom"/>
</dbReference>
<evidence type="ECO:0000256" key="3">
    <source>
        <dbReference type="ARBA" id="ARBA00023159"/>
    </source>
</evidence>
<dbReference type="Pfam" id="PF07739">
    <property type="entry name" value="TipAS"/>
    <property type="match status" value="1"/>
</dbReference>
<dbReference type="InterPro" id="IPR036244">
    <property type="entry name" value="TipA-like_antibiotic-bd"/>
</dbReference>
<dbReference type="PRINTS" id="PR00040">
    <property type="entry name" value="HTHMERR"/>
</dbReference>
<dbReference type="STRING" id="997296.PB1_09692"/>
<gene>
    <name evidence="7" type="primary">mta</name>
    <name evidence="7" type="ORF">PB1_09692</name>
</gene>
<dbReference type="PROSITE" id="PS50937">
    <property type="entry name" value="HTH_MERR_2"/>
    <property type="match status" value="1"/>
</dbReference>
<keyword evidence="3" id="KW-0010">Activator</keyword>
<dbReference type="GO" id="GO:0003700">
    <property type="term" value="F:DNA-binding transcription factor activity"/>
    <property type="evidence" value="ECO:0007669"/>
    <property type="project" value="InterPro"/>
</dbReference>
<accession>I3E2A2</accession>
<evidence type="ECO:0000256" key="4">
    <source>
        <dbReference type="ARBA" id="ARBA00023163"/>
    </source>
</evidence>
<keyword evidence="2" id="KW-0238">DNA-binding</keyword>
<keyword evidence="1" id="KW-0805">Transcription regulation</keyword>
<dbReference type="PANTHER" id="PTHR30204">
    <property type="entry name" value="REDOX-CYCLING DRUG-SENSING TRANSCRIPTIONAL ACTIVATOR SOXR"/>
    <property type="match status" value="1"/>
</dbReference>
<sequence>MEVIKFYKVKEVADMAGVSVRTLHHYDRIGLLVPESVTPAGYRLYTTKNLEKLQQILFFKEIGFCLQEIKEILDSPNFDRKQALKKHKQLLLKKRDRIEEMIRTVENTIKSIEGEMEMENKDMFKGFDMKAIEEHQKKYADEIKERYGVDAMEELAKNSEDEWARIFKRSDEIYRELAANMDKSPEDPVVQKAVAEWRQHITDNFYDCTIEIFRGIGDLYVDDIRFTKNIDKYKEGLAKFLREAIHVYCDNHSG</sequence>
<comment type="caution">
    <text evidence="7">The sequence shown here is derived from an EMBL/GenBank/DDBJ whole genome shotgun (WGS) entry which is preliminary data.</text>
</comment>
<keyword evidence="4" id="KW-0804">Transcription</keyword>
<feature type="coiled-coil region" evidence="5">
    <location>
        <begin position="81"/>
        <end position="122"/>
    </location>
</feature>
<dbReference type="CDD" id="cd01106">
    <property type="entry name" value="HTH_TipAL-Mta"/>
    <property type="match status" value="1"/>
</dbReference>
<dbReference type="Pfam" id="PF13411">
    <property type="entry name" value="MerR_1"/>
    <property type="match status" value="1"/>
</dbReference>
<dbReference type="GO" id="GO:0003677">
    <property type="term" value="F:DNA binding"/>
    <property type="evidence" value="ECO:0007669"/>
    <property type="project" value="UniProtKB-KW"/>
</dbReference>
<dbReference type="SMART" id="SM00422">
    <property type="entry name" value="HTH_MERR"/>
    <property type="match status" value="1"/>
</dbReference>
<dbReference type="Gene3D" id="1.10.490.50">
    <property type="entry name" value="Antibiotic binding domain of TipA-like multidrug resistance regulators"/>
    <property type="match status" value="1"/>
</dbReference>
<dbReference type="RefSeq" id="WP_003352109.1">
    <property type="nucleotide sequence ID" value="NZ_AFEU01000002.1"/>
</dbReference>
<dbReference type="PANTHER" id="PTHR30204:SF90">
    <property type="entry name" value="HTH-TYPE TRANSCRIPTIONAL ACTIVATOR MTA"/>
    <property type="match status" value="1"/>
</dbReference>
<keyword evidence="8" id="KW-1185">Reference proteome</keyword>
<feature type="domain" description="HTH merR-type" evidence="6">
    <location>
        <begin position="6"/>
        <end position="75"/>
    </location>
</feature>
<dbReference type="InterPro" id="IPR009061">
    <property type="entry name" value="DNA-bd_dom_put_sf"/>
</dbReference>
<dbReference type="Proteomes" id="UP000010523">
    <property type="component" value="Unassembled WGS sequence"/>
</dbReference>
<keyword evidence="5" id="KW-0175">Coiled coil</keyword>
<dbReference type="InterPro" id="IPR047057">
    <property type="entry name" value="MerR_fam"/>
</dbReference>
<dbReference type="eggNOG" id="COG0789">
    <property type="taxonomic scope" value="Bacteria"/>
</dbReference>
<proteinExistence type="predicted"/>
<evidence type="ECO:0000313" key="8">
    <source>
        <dbReference type="Proteomes" id="UP000010523"/>
    </source>
</evidence>
<dbReference type="InterPro" id="IPR012925">
    <property type="entry name" value="TipAS_dom"/>
</dbReference>
<reference evidence="7 8" key="1">
    <citation type="journal article" date="2012" name="Appl. Environ. Microbiol.">
        <title>Genome Sequence of Thermotolerant Bacillus methanolicus: Features and Regulation Related to Methylotrophy and Production of L-Lysine and L-Glutamate from Methanol.</title>
        <authorList>
            <person name="Heggeset T.M."/>
            <person name="Krog A."/>
            <person name="Balzer S."/>
            <person name="Wentzel A."/>
            <person name="Ellingsen T.E."/>
            <person name="Brautaset T."/>
        </authorList>
    </citation>
    <scope>NUCLEOTIDE SEQUENCE [LARGE SCALE GENOMIC DNA]</scope>
    <source>
        <strain evidence="7 8">PB1</strain>
    </source>
</reference>
<evidence type="ECO:0000256" key="1">
    <source>
        <dbReference type="ARBA" id="ARBA00023015"/>
    </source>
</evidence>
<evidence type="ECO:0000259" key="6">
    <source>
        <dbReference type="PROSITE" id="PS50937"/>
    </source>
</evidence>
<organism evidence="7 8">
    <name type="scientific">Bacillus methanolicus PB1</name>
    <dbReference type="NCBI Taxonomy" id="997296"/>
    <lineage>
        <taxon>Bacteria</taxon>
        <taxon>Bacillati</taxon>
        <taxon>Bacillota</taxon>
        <taxon>Bacilli</taxon>
        <taxon>Bacillales</taxon>
        <taxon>Bacillaceae</taxon>
        <taxon>Bacillus</taxon>
    </lineage>
</organism>
<evidence type="ECO:0000313" key="7">
    <source>
        <dbReference type="EMBL" id="EIJ80623.1"/>
    </source>
</evidence>
<protein>
    <submittedName>
        <fullName evidence="7">Transcriptional activator</fullName>
    </submittedName>
</protein>
<dbReference type="AlphaFoldDB" id="I3E2A2"/>
<dbReference type="SUPFAM" id="SSF89082">
    <property type="entry name" value="Antibiotic binding domain of TipA-like multidrug resistance regulators"/>
    <property type="match status" value="1"/>
</dbReference>
<name>I3E2A2_BACMT</name>
<evidence type="ECO:0000256" key="2">
    <source>
        <dbReference type="ARBA" id="ARBA00023125"/>
    </source>
</evidence>